<accession>A0ABT9XZ33</accession>
<reference evidence="1 2" key="1">
    <citation type="submission" date="2023-07" db="EMBL/GenBank/DDBJ databases">
        <title>Genomic Encyclopedia of Type Strains, Phase IV (KMG-IV): sequencing the most valuable type-strain genomes for metagenomic binning, comparative biology and taxonomic classification.</title>
        <authorList>
            <person name="Goeker M."/>
        </authorList>
    </citation>
    <scope>NUCLEOTIDE SEQUENCE [LARGE SCALE GENOMIC DNA]</scope>
    <source>
        <strain evidence="1 2">DSM 27594</strain>
    </source>
</reference>
<dbReference type="RefSeq" id="WP_307409755.1">
    <property type="nucleotide sequence ID" value="NZ_JAUSTW010000005.1"/>
</dbReference>
<evidence type="ECO:0000313" key="1">
    <source>
        <dbReference type="EMBL" id="MDQ0200174.1"/>
    </source>
</evidence>
<comment type="caution">
    <text evidence="1">The sequence shown here is derived from an EMBL/GenBank/DDBJ whole genome shotgun (WGS) entry which is preliminary data.</text>
</comment>
<name>A0ABT9XZ33_9BACI</name>
<gene>
    <name evidence="1" type="ORF">J2S10_003357</name>
</gene>
<dbReference type="EMBL" id="JAUSTW010000005">
    <property type="protein sequence ID" value="MDQ0200174.1"/>
    <property type="molecule type" value="Genomic_DNA"/>
</dbReference>
<dbReference type="Proteomes" id="UP001224122">
    <property type="component" value="Unassembled WGS sequence"/>
</dbReference>
<organism evidence="1 2">
    <name type="scientific">Neobacillus ginsengisoli</name>
    <dbReference type="NCBI Taxonomy" id="904295"/>
    <lineage>
        <taxon>Bacteria</taxon>
        <taxon>Bacillati</taxon>
        <taxon>Bacillota</taxon>
        <taxon>Bacilli</taxon>
        <taxon>Bacillales</taxon>
        <taxon>Bacillaceae</taxon>
        <taxon>Neobacillus</taxon>
    </lineage>
</organism>
<keyword evidence="2" id="KW-1185">Reference proteome</keyword>
<evidence type="ECO:0000313" key="2">
    <source>
        <dbReference type="Proteomes" id="UP001224122"/>
    </source>
</evidence>
<sequence>MFDEFFVDLKNWWTDSTIDEINVDEFERVESKHTRVWHDEDIRELIRVH</sequence>
<proteinExistence type="predicted"/>
<protein>
    <submittedName>
        <fullName evidence="1">Uncharacterized protein</fullName>
    </submittedName>
</protein>